<gene>
    <name evidence="2" type="ORF">PAHA3_5857</name>
</gene>
<dbReference type="SUPFAM" id="SSF48317">
    <property type="entry name" value="Acid phosphatase/Vanadium-dependent haloperoxidase"/>
    <property type="match status" value="1"/>
</dbReference>
<organism evidence="2 3">
    <name type="scientific">Paenibacillus amylolyticus</name>
    <dbReference type="NCBI Taxonomy" id="1451"/>
    <lineage>
        <taxon>Bacteria</taxon>
        <taxon>Bacillati</taxon>
        <taxon>Bacillota</taxon>
        <taxon>Bacilli</taxon>
        <taxon>Bacillales</taxon>
        <taxon>Paenibacillaceae</taxon>
        <taxon>Paenibacillus</taxon>
    </lineage>
</organism>
<name>A0A100VTQ8_PAEAM</name>
<feature type="transmembrane region" description="Helical" evidence="1">
    <location>
        <begin position="12"/>
        <end position="32"/>
    </location>
</feature>
<dbReference type="RefSeq" id="WP_062838014.1">
    <property type="nucleotide sequence ID" value="NZ_BCNV01000011.1"/>
</dbReference>
<reference evidence="2 3" key="1">
    <citation type="journal article" date="2016" name="Genome Announc.">
        <title>Draft Genome Sequence of Paenibacillus amylolyticus Heshi-A3, Isolated from Fermented Rice Bran in a Japanese Fermented Seafood Dish.</title>
        <authorList>
            <person name="Akuzawa S."/>
            <person name="Nagaoka J."/>
            <person name="Kanekatsu M."/>
            <person name="Kubota E."/>
            <person name="Ohtake R."/>
            <person name="Suzuki T."/>
            <person name="Kanesaki Y."/>
        </authorList>
    </citation>
    <scope>NUCLEOTIDE SEQUENCE [LARGE SCALE GENOMIC DNA]</scope>
    <source>
        <strain evidence="2 3">Heshi-A3</strain>
    </source>
</reference>
<dbReference type="EMBL" id="BCNV01000011">
    <property type="protein sequence ID" value="GAS85723.1"/>
    <property type="molecule type" value="Genomic_DNA"/>
</dbReference>
<keyword evidence="1" id="KW-0812">Transmembrane</keyword>
<accession>A0A100VTQ8</accession>
<evidence type="ECO:0000313" key="3">
    <source>
        <dbReference type="Proteomes" id="UP000069697"/>
    </source>
</evidence>
<reference evidence="3" key="2">
    <citation type="submission" date="2016-01" db="EMBL/GenBank/DDBJ databases">
        <title>Draft Genome Sequence of Paenibacillus amylolyticus Heshi-A3 that Was Isolated from Fermented Rice Bran with Aging Salted Mackerel, Which Was Named Heshiko as Traditional Fermented Seafood in Japan.</title>
        <authorList>
            <person name="Akuzawa S."/>
            <person name="Nakagawa J."/>
            <person name="Kanekatsu T."/>
            <person name="Kubota E."/>
            <person name="Ohtake R."/>
            <person name="Suzuki T."/>
            <person name="Kanesaki Y."/>
        </authorList>
    </citation>
    <scope>NUCLEOTIDE SEQUENCE [LARGE SCALE GENOMIC DNA]</scope>
    <source>
        <strain evidence="3">Heshi-A3</strain>
    </source>
</reference>
<evidence type="ECO:0000313" key="2">
    <source>
        <dbReference type="EMBL" id="GAS85723.1"/>
    </source>
</evidence>
<feature type="transmembrane region" description="Helical" evidence="1">
    <location>
        <begin position="52"/>
        <end position="74"/>
    </location>
</feature>
<proteinExistence type="predicted"/>
<keyword evidence="1" id="KW-1133">Transmembrane helix</keyword>
<dbReference type="AlphaFoldDB" id="A0A100VTQ8"/>
<dbReference type="InterPro" id="IPR036938">
    <property type="entry name" value="PAP2/HPO_sf"/>
</dbReference>
<feature type="transmembrane region" description="Helical" evidence="1">
    <location>
        <begin position="86"/>
        <end position="107"/>
    </location>
</feature>
<comment type="caution">
    <text evidence="2">The sequence shown here is derived from an EMBL/GenBank/DDBJ whole genome shotgun (WGS) entry which is preliminary data.</text>
</comment>
<protein>
    <submittedName>
        <fullName evidence="2">Ser/Thr protein phosphatase</fullName>
    </submittedName>
</protein>
<dbReference type="Proteomes" id="UP000069697">
    <property type="component" value="Unassembled WGS sequence"/>
</dbReference>
<evidence type="ECO:0000256" key="1">
    <source>
        <dbReference type="SAM" id="Phobius"/>
    </source>
</evidence>
<feature type="transmembrane region" description="Helical" evidence="1">
    <location>
        <begin position="157"/>
        <end position="176"/>
    </location>
</feature>
<keyword evidence="1" id="KW-0472">Membrane</keyword>
<sequence>MKLSNPSSTKSAWLSLLWLAAVPILNIFYGVLNRPGDHVYSLATPLDSMIPFVPAFIIPYVLWYPFITGALIALAFKDKRTYFQTLIALCSGLVISYIFFALFQTAIERPNIQGEKGFLFTMVDYIYRNDQPYNCFPSIHVLTSYLIFRGTHVFGRAIWAMTSTLSVLIMMSTVLVKQHVVVDIAGGILVGELCFRLTGTTLHVLSSRVKSTRLE</sequence>
<dbReference type="GO" id="GO:0016020">
    <property type="term" value="C:membrane"/>
    <property type="evidence" value="ECO:0007669"/>
    <property type="project" value="UniProtKB-SubCell"/>
</dbReference>